<organism evidence="1 2">
    <name type="scientific">Trabulsiella guamensis ATCC 49490</name>
    <dbReference type="NCBI Taxonomy" id="1005994"/>
    <lineage>
        <taxon>Bacteria</taxon>
        <taxon>Pseudomonadati</taxon>
        <taxon>Pseudomonadota</taxon>
        <taxon>Gammaproteobacteria</taxon>
        <taxon>Enterobacterales</taxon>
        <taxon>Enterobacteriaceae</taxon>
        <taxon>Trabulsiella</taxon>
    </lineage>
</organism>
<evidence type="ECO:0008006" key="3">
    <source>
        <dbReference type="Google" id="ProtNLM"/>
    </source>
</evidence>
<sequence>MALQLSGNDWHGSPLLSRTSGTNTSHTWSPFGAGTITSLPGFNGERQDPLSGVTHLGNGYRAYSPILRRFTCPDSESPFGIGGINPYAYCESDPINQTDPSGHGPITWLLRKIIGVSIRIGIKAAMSDSMSATIATLSTVETGVEAAASLATGVAAKEMAEKDPAMARKLGWASMGLGIAATFGIAEKLAPRIGQKLEGISGKMKRVLPGNNRRTLSLGGPMRNTRIHQGNYTGLMTYEDVYKGSPRLNILSHGALQGNTGTSLLAVDNQRLTPRQLQLLLQRKGINIQSYDNVRLLSCYSANGGESSFAAQFSGLIHRPVKGFEGVLNGSIGPRELTEQMNFITDRYGSEWLSHYFEATPSAQFSVHKWRRICNCFSQDWDIPGYRPVTFSN</sequence>
<proteinExistence type="predicted"/>
<gene>
    <name evidence="1" type="ORF">GTGU_00605</name>
</gene>
<dbReference type="RefSeq" id="WP_038154126.1">
    <property type="nucleotide sequence ID" value="NZ_JMTB01000029.1"/>
</dbReference>
<protein>
    <recommendedName>
        <fullName evidence="3">Rhs family protein</fullName>
    </recommendedName>
</protein>
<name>A0A085AK10_9ENTR</name>
<reference evidence="2" key="1">
    <citation type="submission" date="2014-05" db="EMBL/GenBank/DDBJ databases">
        <title>ATOL: Assembling a taxonomically balanced genome-scale reconstruction of the evolutionary history of the Enterobacteriaceae.</title>
        <authorList>
            <person name="Plunkett G. III"/>
            <person name="Neeno-Eckwall E.C."/>
            <person name="Glasner J.D."/>
            <person name="Perna N.T."/>
        </authorList>
    </citation>
    <scope>NUCLEOTIDE SEQUENCE [LARGE SCALE GENOMIC DNA]</scope>
    <source>
        <strain evidence="2">ATCC 49490</strain>
    </source>
</reference>
<dbReference type="eggNOG" id="COG3209">
    <property type="taxonomic scope" value="Bacteria"/>
</dbReference>
<dbReference type="EMBL" id="JMTB01000029">
    <property type="protein sequence ID" value="KFC10555.1"/>
    <property type="molecule type" value="Genomic_DNA"/>
</dbReference>
<dbReference type="Proteomes" id="UP000028630">
    <property type="component" value="Unassembled WGS sequence"/>
</dbReference>
<dbReference type="Gene3D" id="2.180.10.10">
    <property type="entry name" value="RHS repeat-associated core"/>
    <property type="match status" value="1"/>
</dbReference>
<evidence type="ECO:0000313" key="1">
    <source>
        <dbReference type="EMBL" id="KFC10555.1"/>
    </source>
</evidence>
<evidence type="ECO:0000313" key="2">
    <source>
        <dbReference type="Proteomes" id="UP000028630"/>
    </source>
</evidence>
<comment type="caution">
    <text evidence="1">The sequence shown here is derived from an EMBL/GenBank/DDBJ whole genome shotgun (WGS) entry which is preliminary data.</text>
</comment>
<dbReference type="OrthoDB" id="6043530at2"/>
<keyword evidence="2" id="KW-1185">Reference proteome</keyword>
<dbReference type="InterPro" id="IPR022385">
    <property type="entry name" value="Rhs_assc_core"/>
</dbReference>
<accession>A0A085AK10</accession>
<dbReference type="NCBIfam" id="TIGR03696">
    <property type="entry name" value="Rhs_assc_core"/>
    <property type="match status" value="1"/>
</dbReference>
<dbReference type="AlphaFoldDB" id="A0A085AK10"/>